<dbReference type="PANTHER" id="PTHR24320">
    <property type="entry name" value="RETINOL DEHYDROGENASE"/>
    <property type="match status" value="1"/>
</dbReference>
<accession>A0AB34FEQ5</accession>
<organism evidence="4 5">
    <name type="scientific">Purpureocillium lavendulum</name>
    <dbReference type="NCBI Taxonomy" id="1247861"/>
    <lineage>
        <taxon>Eukaryota</taxon>
        <taxon>Fungi</taxon>
        <taxon>Dikarya</taxon>
        <taxon>Ascomycota</taxon>
        <taxon>Pezizomycotina</taxon>
        <taxon>Sordariomycetes</taxon>
        <taxon>Hypocreomycetidae</taxon>
        <taxon>Hypocreales</taxon>
        <taxon>Ophiocordycipitaceae</taxon>
        <taxon>Purpureocillium</taxon>
    </lineage>
</organism>
<evidence type="ECO:0000313" key="4">
    <source>
        <dbReference type="EMBL" id="KAJ6437938.1"/>
    </source>
</evidence>
<dbReference type="AlphaFoldDB" id="A0AB34FEQ5"/>
<evidence type="ECO:0000313" key="5">
    <source>
        <dbReference type="Proteomes" id="UP001163105"/>
    </source>
</evidence>
<reference evidence="4" key="1">
    <citation type="submission" date="2023-01" db="EMBL/GenBank/DDBJ databases">
        <title>The growth and conidiation of Purpureocillium lavendulum are regulated by nitrogen source and histone H3K14 acetylation.</title>
        <authorList>
            <person name="Tang P."/>
            <person name="Han J."/>
            <person name="Zhang C."/>
            <person name="Tang P."/>
            <person name="Qi F."/>
            <person name="Zhang K."/>
            <person name="Liang L."/>
        </authorList>
    </citation>
    <scope>NUCLEOTIDE SEQUENCE</scope>
    <source>
        <strain evidence="4">YMF1.00683</strain>
    </source>
</reference>
<comment type="similarity">
    <text evidence="1">Belongs to the short-chain dehydrogenases/reductases (SDR) family.</text>
</comment>
<name>A0AB34FEQ5_9HYPO</name>
<dbReference type="SUPFAM" id="SSF51735">
    <property type="entry name" value="NAD(P)-binding Rossmann-fold domains"/>
    <property type="match status" value="1"/>
</dbReference>
<dbReference type="InterPro" id="IPR036291">
    <property type="entry name" value="NAD(P)-bd_dom_sf"/>
</dbReference>
<dbReference type="InterPro" id="IPR002347">
    <property type="entry name" value="SDR_fam"/>
</dbReference>
<keyword evidence="2" id="KW-0521">NADP</keyword>
<dbReference type="PANTHER" id="PTHR24320:SF236">
    <property type="entry name" value="SHORT-CHAIN DEHYDROGENASE-RELATED"/>
    <property type="match status" value="1"/>
</dbReference>
<dbReference type="Pfam" id="PF00106">
    <property type="entry name" value="adh_short"/>
    <property type="match status" value="1"/>
</dbReference>
<protein>
    <submittedName>
        <fullName evidence="4">Retinol dehydrogenase 12</fullName>
    </submittedName>
</protein>
<dbReference type="GO" id="GO:0016491">
    <property type="term" value="F:oxidoreductase activity"/>
    <property type="evidence" value="ECO:0007669"/>
    <property type="project" value="UniProtKB-KW"/>
</dbReference>
<dbReference type="EMBL" id="JAQHRD010000009">
    <property type="protein sequence ID" value="KAJ6437938.1"/>
    <property type="molecule type" value="Genomic_DNA"/>
</dbReference>
<keyword evidence="3" id="KW-0560">Oxidoreductase</keyword>
<proteinExistence type="inferred from homology"/>
<dbReference type="Proteomes" id="UP001163105">
    <property type="component" value="Unassembled WGS sequence"/>
</dbReference>
<evidence type="ECO:0000256" key="3">
    <source>
        <dbReference type="ARBA" id="ARBA00023002"/>
    </source>
</evidence>
<evidence type="ECO:0000256" key="1">
    <source>
        <dbReference type="ARBA" id="ARBA00006484"/>
    </source>
</evidence>
<evidence type="ECO:0000256" key="2">
    <source>
        <dbReference type="ARBA" id="ARBA00022857"/>
    </source>
</evidence>
<dbReference type="Gene3D" id="3.40.50.720">
    <property type="entry name" value="NAD(P)-binding Rossmann-like Domain"/>
    <property type="match status" value="1"/>
</dbReference>
<sequence length="351" mass="38770">MATRSKAKAYKAIDDIRKAEPASTGSLMFLFLDLADFIAIKTSVQQFLAAERKLHVLFNNAGIMAAREETAKTVQGHEIHLGVNCLGTFLFTKLLTPILLATAADTAEVPNTVRVVWVSSFAAELFAATGVGIPVDNLDYHVDKSVMYKYAISKTGSWAYGVEFAKRYKAAGIISIPLSPGFLHSGLFRHQGFALSLLCWMFARPAVNGAYTQLFAGLSSKVTIDISGSWVVPSGRVYPIRADLNAATRKAADVVEWLAKGKLSFREPENQRLRAIFEYLNPFVATADAHISHDTVRKGAIAEYEKYRGTVVEAWGLVHHQRNVNQLNMRSRLINSTEERLIKQSTHSIHA</sequence>
<comment type="caution">
    <text evidence="4">The sequence shown here is derived from an EMBL/GenBank/DDBJ whole genome shotgun (WGS) entry which is preliminary data.</text>
</comment>
<keyword evidence="5" id="KW-1185">Reference proteome</keyword>
<gene>
    <name evidence="4" type="ORF">O9K51_09360</name>
</gene>